<feature type="DNA-binding region" description="H-T-H motif" evidence="7">
    <location>
        <begin position="911"/>
        <end position="931"/>
    </location>
</feature>
<dbReference type="InterPro" id="IPR009057">
    <property type="entry name" value="Homeodomain-like_sf"/>
</dbReference>
<evidence type="ECO:0000313" key="12">
    <source>
        <dbReference type="Proteomes" id="UP000198287"/>
    </source>
</evidence>
<dbReference type="InterPro" id="IPR051095">
    <property type="entry name" value="Dros_DevTransReg"/>
</dbReference>
<feature type="compositionally biased region" description="Low complexity" evidence="8">
    <location>
        <begin position="52"/>
        <end position="63"/>
    </location>
</feature>
<dbReference type="PANTHER" id="PTHR23110:SF111">
    <property type="entry name" value="LONGITUDINALS LACKING PROTEIN, ISOFORMS F_I_K_T"/>
    <property type="match status" value="1"/>
</dbReference>
<feature type="compositionally biased region" description="Polar residues" evidence="8">
    <location>
        <begin position="533"/>
        <end position="544"/>
    </location>
</feature>
<feature type="compositionally biased region" description="Basic residues" evidence="8">
    <location>
        <begin position="687"/>
        <end position="702"/>
    </location>
</feature>
<dbReference type="InterPro" id="IPR011333">
    <property type="entry name" value="SKP1/BTB/POZ_sf"/>
</dbReference>
<evidence type="ECO:0000256" key="1">
    <source>
        <dbReference type="ARBA" id="ARBA00004123"/>
    </source>
</evidence>
<evidence type="ECO:0000259" key="10">
    <source>
        <dbReference type="PROSITE" id="PS50960"/>
    </source>
</evidence>
<comment type="subcellular location">
    <subcellularLocation>
        <location evidence="1 7">Nucleus</location>
    </subcellularLocation>
</comment>
<dbReference type="GO" id="GO:0005634">
    <property type="term" value="C:nucleus"/>
    <property type="evidence" value="ECO:0007669"/>
    <property type="project" value="UniProtKB-SubCell"/>
</dbReference>
<comment type="function">
    <text evidence="6">Putative transcription factor required for axon growth and guidance in the central and peripheral nervous systems. Repels CNS axons away from the midline by promoting the expression of the midline repellent sli and its receptor robo.</text>
</comment>
<name>A0A226E1G8_FOLCA</name>
<feature type="region of interest" description="Disordered" evidence="8">
    <location>
        <begin position="415"/>
        <end position="440"/>
    </location>
</feature>
<evidence type="ECO:0000256" key="2">
    <source>
        <dbReference type="ARBA" id="ARBA00022473"/>
    </source>
</evidence>
<dbReference type="PANTHER" id="PTHR23110">
    <property type="entry name" value="BTB DOMAIN TRANSCRIPTION FACTOR"/>
    <property type="match status" value="1"/>
</dbReference>
<sequence length="1115" mass="123307">MASSPSDVEIVAPPPPLVLREEEPLPSSLDKHHHNLMISPGREGSKIDEPVTTTSMSSSSSMSLDDNMLQVTSFPGREGGEDNISVDLTQVRTHPGDNLVDSSTRRKRNFHRRKSDPVTLKKIPKIEPQSDPESRHGTQISDFNSNKIGRADGFVPFLMDDEEDDDDDEIVKDDDFTRRRRLLSMSTTTSGRTRSRKSSTCRQKLQKISPPPPVKERDPEMYHFHWKNHLPHILSSFESLLGQETFCDVTLICDDNDHDDLIVPLKAHRIVLSACSEYFGRMLAEHPCKHPVIVLKDYAAWEVRALLEFMYRGEVVIGLDRVDALMKSAKSLEIRGLTEALLENAFRTNLPKHPNKQVNSNNTPAELSNHKLLLVPDSLPSTALNLSHHPHHTLSRRHNLRHNHLVEEEGDLLRHHNNFTSGPELESSFGESSPPTSDDATPLLDLIDLNNSKNQAHFHHNSLIMPRRKQARPRRRSGDFIAQDLRKVVPNEVVGGKLMRNEINNDEKLYDEEEDDDSLCGGRGSFDEDSFEENFSSGRGQNRLLSEKFGSTGGEMSFSGERDVDDEEEMEELLPPRGKSSSPSPRHDGDDDEKDEDRLEEEDNMGDDDQGIIDYTMPPIAIVGGGGNGNKATRGGMNEHVEPGVTSGWNDSLQHRHLAFLRNYNLAMAQSGKLAKLSEPDMDEQHHPHHHHHIHNHPHRRGSSSSPSPTKPPHPFLPRPDQLLSSFPFLLPGDGRSSTGSIKHNNRTNNSPSTPPTSLPLPPPPPGNSFLSSTGAMSITPLSGGGSEGRRSGDDNTPTTNLSPAQFSPLGLTNHHPPHPHPHHHFGMDEPGRPSSQGGRNGRKYGSGSSNKEDRGGHHHPHWPGLPLGPPPIFGRHRAQHSAPRGGPPRAWSNSDLTEALHNVWNKKMTTSQASRIFGIPYNSLLMYVRGKYGKSLKLDVLKKGLDQAMENSNNIAAAAAAAAANLGFSGNGNPTTTTSSSSSSHKNSNNNNSSRSKTSPSPQPGNHNQQQQQPLISSSVTALLQSLHHNNTNKLAEANNNNNSENAQKMGSKHHRSSIHNQNGQAEQQGHLPPHPSPDHGVIPTGFNPFFFRDFESNPFLHHILPPHVLGHPN</sequence>
<proteinExistence type="predicted"/>
<dbReference type="AlphaFoldDB" id="A0A226E1G8"/>
<feature type="compositionally biased region" description="Polar residues" evidence="8">
    <location>
        <begin position="1060"/>
        <end position="1069"/>
    </location>
</feature>
<keyword evidence="3" id="KW-0221">Differentiation</keyword>
<dbReference type="SMART" id="SM00225">
    <property type="entry name" value="BTB"/>
    <property type="match status" value="1"/>
</dbReference>
<dbReference type="PROSITE" id="PS50960">
    <property type="entry name" value="HTH_PSQ"/>
    <property type="match status" value="1"/>
</dbReference>
<dbReference type="GO" id="GO:0045467">
    <property type="term" value="P:R7 cell development"/>
    <property type="evidence" value="ECO:0007669"/>
    <property type="project" value="UniProtKB-ARBA"/>
</dbReference>
<feature type="region of interest" description="Disordered" evidence="8">
    <location>
        <begin position="1035"/>
        <end position="1083"/>
    </location>
</feature>
<dbReference type="OrthoDB" id="19132at2759"/>
<evidence type="ECO:0000313" key="11">
    <source>
        <dbReference type="EMBL" id="OXA51585.1"/>
    </source>
</evidence>
<dbReference type="SUPFAM" id="SSF46689">
    <property type="entry name" value="Homeodomain-like"/>
    <property type="match status" value="1"/>
</dbReference>
<dbReference type="GO" id="GO:0016199">
    <property type="term" value="P:axon midline choice point recognition"/>
    <property type="evidence" value="ECO:0007669"/>
    <property type="project" value="UniProtKB-ARBA"/>
</dbReference>
<dbReference type="GO" id="GO:0048813">
    <property type="term" value="P:dendrite morphogenesis"/>
    <property type="evidence" value="ECO:0007669"/>
    <property type="project" value="UniProtKB-ARBA"/>
</dbReference>
<feature type="region of interest" description="Disordered" evidence="8">
    <location>
        <begin position="182"/>
        <end position="217"/>
    </location>
</feature>
<dbReference type="Gene3D" id="3.30.710.10">
    <property type="entry name" value="Potassium Channel Kv1.1, Chain A"/>
    <property type="match status" value="1"/>
</dbReference>
<keyword evidence="4" id="KW-0524">Neurogenesis</keyword>
<feature type="compositionally biased region" description="Low complexity" evidence="8">
    <location>
        <begin position="1035"/>
        <end position="1048"/>
    </location>
</feature>
<dbReference type="GO" id="GO:0045476">
    <property type="term" value="P:nurse cell apoptotic process"/>
    <property type="evidence" value="ECO:0007669"/>
    <property type="project" value="UniProtKB-ARBA"/>
</dbReference>
<protein>
    <submittedName>
        <fullName evidence="11">Protein jim lovell</fullName>
    </submittedName>
</protein>
<evidence type="ECO:0000256" key="5">
    <source>
        <dbReference type="ARBA" id="ARBA00023242"/>
    </source>
</evidence>
<dbReference type="Pfam" id="PF05225">
    <property type="entry name" value="HTH_psq"/>
    <property type="match status" value="1"/>
</dbReference>
<dbReference type="EMBL" id="LNIX01000007">
    <property type="protein sequence ID" value="OXA51585.1"/>
    <property type="molecule type" value="Genomic_DNA"/>
</dbReference>
<organism evidence="11 12">
    <name type="scientific">Folsomia candida</name>
    <name type="common">Springtail</name>
    <dbReference type="NCBI Taxonomy" id="158441"/>
    <lineage>
        <taxon>Eukaryota</taxon>
        <taxon>Metazoa</taxon>
        <taxon>Ecdysozoa</taxon>
        <taxon>Arthropoda</taxon>
        <taxon>Hexapoda</taxon>
        <taxon>Collembola</taxon>
        <taxon>Entomobryomorpha</taxon>
        <taxon>Isotomoidea</taxon>
        <taxon>Isotomidae</taxon>
        <taxon>Proisotominae</taxon>
        <taxon>Folsomia</taxon>
    </lineage>
</organism>
<dbReference type="PROSITE" id="PS50097">
    <property type="entry name" value="BTB"/>
    <property type="match status" value="1"/>
</dbReference>
<evidence type="ECO:0000256" key="6">
    <source>
        <dbReference type="ARBA" id="ARBA00037382"/>
    </source>
</evidence>
<dbReference type="GO" id="GO:0007464">
    <property type="term" value="P:R3/R4 cell fate commitment"/>
    <property type="evidence" value="ECO:0007669"/>
    <property type="project" value="UniProtKB-ARBA"/>
</dbReference>
<evidence type="ECO:0000256" key="7">
    <source>
        <dbReference type="PROSITE-ProRule" id="PRU00320"/>
    </source>
</evidence>
<dbReference type="CDD" id="cd18315">
    <property type="entry name" value="BTB_POZ_BAB-like"/>
    <property type="match status" value="1"/>
</dbReference>
<feature type="compositionally biased region" description="Polar residues" evidence="8">
    <location>
        <begin position="795"/>
        <end position="806"/>
    </location>
</feature>
<dbReference type="Gene3D" id="1.10.10.60">
    <property type="entry name" value="Homeodomain-like"/>
    <property type="match status" value="1"/>
</dbReference>
<feature type="region of interest" description="Disordered" evidence="8">
    <location>
        <begin position="505"/>
        <end position="613"/>
    </location>
</feature>
<feature type="region of interest" description="Disordered" evidence="8">
    <location>
        <begin position="1"/>
        <end position="66"/>
    </location>
</feature>
<feature type="compositionally biased region" description="Pro residues" evidence="8">
    <location>
        <begin position="753"/>
        <end position="767"/>
    </location>
</feature>
<feature type="compositionally biased region" description="Low complexity" evidence="8">
    <location>
        <begin position="183"/>
        <end position="192"/>
    </location>
</feature>
<dbReference type="GO" id="GO:0007526">
    <property type="term" value="P:larval somatic muscle development"/>
    <property type="evidence" value="ECO:0007669"/>
    <property type="project" value="UniProtKB-ARBA"/>
</dbReference>
<feature type="compositionally biased region" description="Acidic residues" evidence="8">
    <location>
        <begin position="590"/>
        <end position="611"/>
    </location>
</feature>
<dbReference type="GO" id="GO:0008406">
    <property type="term" value="P:gonad development"/>
    <property type="evidence" value="ECO:0007669"/>
    <property type="project" value="UniProtKB-ARBA"/>
</dbReference>
<keyword evidence="5 7" id="KW-0539">Nucleus</keyword>
<keyword evidence="2" id="KW-0217">Developmental protein</keyword>
<comment type="caution">
    <text evidence="11">The sequence shown here is derived from an EMBL/GenBank/DDBJ whole genome shotgun (WGS) entry which is preliminary data.</text>
</comment>
<feature type="region of interest" description="Disordered" evidence="8">
    <location>
        <begin position="973"/>
        <end position="1016"/>
    </location>
</feature>
<feature type="domain" description="HTH psq-type" evidence="10">
    <location>
        <begin position="883"/>
        <end position="935"/>
    </location>
</feature>
<keyword evidence="7" id="KW-0238">DNA-binding</keyword>
<feature type="compositionally biased region" description="Polar residues" evidence="8">
    <location>
        <begin position="137"/>
        <end position="147"/>
    </location>
</feature>
<feature type="compositionally biased region" description="Basic residues" evidence="8">
    <location>
        <begin position="105"/>
        <end position="114"/>
    </location>
</feature>
<dbReference type="GO" id="GO:0006357">
    <property type="term" value="P:regulation of transcription by RNA polymerase II"/>
    <property type="evidence" value="ECO:0007669"/>
    <property type="project" value="TreeGrafter"/>
</dbReference>
<feature type="compositionally biased region" description="Low complexity" evidence="8">
    <location>
        <begin position="575"/>
        <end position="584"/>
    </location>
</feature>
<dbReference type="STRING" id="158441.A0A226E1G8"/>
<dbReference type="GO" id="GO:0003677">
    <property type="term" value="F:DNA binding"/>
    <property type="evidence" value="ECO:0007669"/>
    <property type="project" value="UniProtKB-UniRule"/>
</dbReference>
<reference evidence="11 12" key="1">
    <citation type="submission" date="2015-12" db="EMBL/GenBank/DDBJ databases">
        <title>The genome of Folsomia candida.</title>
        <authorList>
            <person name="Faddeeva A."/>
            <person name="Derks M.F."/>
            <person name="Anvar Y."/>
            <person name="Smit S."/>
            <person name="Van Straalen N."/>
            <person name="Roelofs D."/>
        </authorList>
    </citation>
    <scope>NUCLEOTIDE SEQUENCE [LARGE SCALE GENOMIC DNA]</scope>
    <source>
        <strain evidence="11 12">VU population</strain>
        <tissue evidence="11">Whole body</tissue>
    </source>
</reference>
<dbReference type="Proteomes" id="UP000198287">
    <property type="component" value="Unassembled WGS sequence"/>
</dbReference>
<feature type="compositionally biased region" description="Acidic residues" evidence="8">
    <location>
        <begin position="509"/>
        <end position="518"/>
    </location>
</feature>
<feature type="compositionally biased region" description="Basic residues" evidence="8">
    <location>
        <begin position="816"/>
        <end position="825"/>
    </location>
</feature>
<accession>A0A226E1G8</accession>
<dbReference type="SUPFAM" id="SSF54695">
    <property type="entry name" value="POZ domain"/>
    <property type="match status" value="1"/>
</dbReference>
<dbReference type="GO" id="GO:0035167">
    <property type="term" value="P:larval lymph gland hemopoiesis"/>
    <property type="evidence" value="ECO:0007669"/>
    <property type="project" value="UniProtKB-ARBA"/>
</dbReference>
<evidence type="ECO:0000256" key="4">
    <source>
        <dbReference type="ARBA" id="ARBA00022902"/>
    </source>
</evidence>
<evidence type="ECO:0000256" key="3">
    <source>
        <dbReference type="ARBA" id="ARBA00022782"/>
    </source>
</evidence>
<feature type="compositionally biased region" description="Pro residues" evidence="8">
    <location>
        <begin position="709"/>
        <end position="718"/>
    </location>
</feature>
<dbReference type="InterPro" id="IPR007889">
    <property type="entry name" value="HTH_Psq"/>
</dbReference>
<evidence type="ECO:0000259" key="9">
    <source>
        <dbReference type="PROSITE" id="PS50097"/>
    </source>
</evidence>
<evidence type="ECO:0000256" key="8">
    <source>
        <dbReference type="SAM" id="MobiDB-lite"/>
    </source>
</evidence>
<feature type="region of interest" description="Disordered" evidence="8">
    <location>
        <begin position="679"/>
        <end position="894"/>
    </location>
</feature>
<gene>
    <name evidence="11" type="ORF">Fcan01_13843</name>
</gene>
<dbReference type="Pfam" id="PF00651">
    <property type="entry name" value="BTB"/>
    <property type="match status" value="1"/>
</dbReference>
<feature type="compositionally biased region" description="Polar residues" evidence="8">
    <location>
        <begin position="429"/>
        <end position="439"/>
    </location>
</feature>
<dbReference type="InterPro" id="IPR000210">
    <property type="entry name" value="BTB/POZ_dom"/>
</dbReference>
<feature type="domain" description="BTB" evidence="9">
    <location>
        <begin position="247"/>
        <end position="319"/>
    </location>
</feature>
<keyword evidence="12" id="KW-1185">Reference proteome</keyword>
<feature type="region of interest" description="Disordered" evidence="8">
    <location>
        <begin position="89"/>
        <end position="147"/>
    </location>
</feature>
<feature type="compositionally biased region" description="Acidic residues" evidence="8">
    <location>
        <begin position="563"/>
        <end position="572"/>
    </location>
</feature>